<feature type="domain" description="WYL" evidence="6">
    <location>
        <begin position="168"/>
        <end position="236"/>
    </location>
</feature>
<keyword evidence="3" id="KW-0804">Transcription</keyword>
<protein>
    <submittedName>
        <fullName evidence="8">Regulatory protein, DeoR</fullName>
    </submittedName>
</protein>
<reference evidence="9" key="2">
    <citation type="journal article" date="2010" name="Stand. Genomic Sci.">
        <title>Complete genome sequence of Thermaerobacter marianensis type strain (7p75aT).</title>
        <authorList>
            <person name="Han C."/>
            <person name="Gu W."/>
            <person name="Zhang X."/>
            <person name="Lapidus A."/>
            <person name="Nolan M."/>
            <person name="Copeland A."/>
            <person name="Lucas S."/>
            <person name="Glavina Del Rio T."/>
            <person name="Tice H."/>
            <person name="Cheng J."/>
            <person name="Tapia R."/>
            <person name="Goodwin L."/>
            <person name="Pitluck S."/>
            <person name="Pagani I."/>
            <person name="Ivanova N."/>
            <person name="Mavromatis K."/>
            <person name="Mikhailova N."/>
            <person name="Pati A."/>
            <person name="Chen A."/>
            <person name="Palaniappan K."/>
            <person name="Land M."/>
            <person name="Hauser L."/>
            <person name="Chang Y."/>
            <person name="Jeffries C."/>
            <person name="Schneider S."/>
            <person name="Rohde M."/>
            <person name="Goker M."/>
            <person name="Pukall R."/>
            <person name="Woyke T."/>
            <person name="Bristow J."/>
            <person name="Eisen J."/>
            <person name="Markowitz V."/>
            <person name="Hugenholtz P."/>
            <person name="Kyrpides N."/>
            <person name="Klenk H."/>
            <person name="Detter J."/>
        </authorList>
    </citation>
    <scope>NUCLEOTIDE SEQUENCE [LARGE SCALE GENOMIC DNA]</scope>
    <source>
        <strain evidence="9">ATCC 700841 / DSM 12885 / JCM 10246 / 7p75a</strain>
    </source>
</reference>
<dbReference type="PROSITE" id="PS00894">
    <property type="entry name" value="HTH_DEOR_1"/>
    <property type="match status" value="1"/>
</dbReference>
<organism evidence="8 9">
    <name type="scientific">Thermaerobacter marianensis (strain ATCC 700841 / DSM 12885 / JCM 10246 / 7p75a)</name>
    <dbReference type="NCBI Taxonomy" id="644966"/>
    <lineage>
        <taxon>Bacteria</taxon>
        <taxon>Bacillati</taxon>
        <taxon>Bacillota</taxon>
        <taxon>Clostridia</taxon>
        <taxon>Eubacteriales</taxon>
        <taxon>Clostridiales Family XVII. Incertae Sedis</taxon>
        <taxon>Thermaerobacter</taxon>
    </lineage>
</organism>
<dbReference type="Gene3D" id="1.10.10.10">
    <property type="entry name" value="Winged helix-like DNA-binding domain superfamily/Winged helix DNA-binding domain"/>
    <property type="match status" value="1"/>
</dbReference>
<dbReference type="KEGG" id="tmr:Tmar_1567"/>
<dbReference type="EMBL" id="CP002344">
    <property type="protein sequence ID" value="ADU51676.1"/>
    <property type="molecule type" value="Genomic_DNA"/>
</dbReference>
<dbReference type="AlphaFoldDB" id="E6SGU2"/>
<dbReference type="PANTHER" id="PTHR34580:SF9">
    <property type="entry name" value="SLL5097 PROTEIN"/>
    <property type="match status" value="1"/>
</dbReference>
<name>E6SGU2_THEM7</name>
<dbReference type="Proteomes" id="UP000008915">
    <property type="component" value="Chromosome"/>
</dbReference>
<evidence type="ECO:0000313" key="9">
    <source>
        <dbReference type="Proteomes" id="UP000008915"/>
    </source>
</evidence>
<feature type="compositionally biased region" description="Gly residues" evidence="4">
    <location>
        <begin position="359"/>
        <end position="369"/>
    </location>
</feature>
<evidence type="ECO:0000256" key="4">
    <source>
        <dbReference type="SAM" id="MobiDB-lite"/>
    </source>
</evidence>
<evidence type="ECO:0000259" key="5">
    <source>
        <dbReference type="Pfam" id="PF08279"/>
    </source>
</evidence>
<evidence type="ECO:0000313" key="8">
    <source>
        <dbReference type="EMBL" id="ADU51676.1"/>
    </source>
</evidence>
<evidence type="ECO:0000256" key="2">
    <source>
        <dbReference type="ARBA" id="ARBA00023125"/>
    </source>
</evidence>
<feature type="region of interest" description="Disordered" evidence="4">
    <location>
        <begin position="350"/>
        <end position="369"/>
    </location>
</feature>
<dbReference type="InterPro" id="IPR018356">
    <property type="entry name" value="Tscrpt_reg_HTH_DeoR_CS"/>
</dbReference>
<reference evidence="8 9" key="1">
    <citation type="journal article" date="2010" name="Stand. Genomic Sci.">
        <title>Complete genome sequence of Thermaerobacter marianensis type strain (7p75a).</title>
        <authorList>
            <person name="Han C."/>
            <person name="Gu W."/>
            <person name="Zhang X."/>
            <person name="Lapidus A."/>
            <person name="Nolan M."/>
            <person name="Copeland A."/>
            <person name="Lucas S."/>
            <person name="Del Rio T.G."/>
            <person name="Tice H."/>
            <person name="Cheng J.F."/>
            <person name="Tapia R."/>
            <person name="Goodwin L."/>
            <person name="Pitluck S."/>
            <person name="Pagani I."/>
            <person name="Ivanova N."/>
            <person name="Mavromatis K."/>
            <person name="Mikhailova N."/>
            <person name="Pati A."/>
            <person name="Chen A."/>
            <person name="Palaniappan K."/>
            <person name="Land M."/>
            <person name="Hauser L."/>
            <person name="Chang Y.J."/>
            <person name="Jeffries C.D."/>
            <person name="Schneider S."/>
            <person name="Rohde M."/>
            <person name="Goker M."/>
            <person name="Pukall R."/>
            <person name="Woyke T."/>
            <person name="Bristow J."/>
            <person name="Eisen J.A."/>
            <person name="Markowitz V."/>
            <person name="Hugenholtz P."/>
            <person name="Kyrpides N.C."/>
            <person name="Klenk H.P."/>
            <person name="Detter J.C."/>
        </authorList>
    </citation>
    <scope>NUCLEOTIDE SEQUENCE [LARGE SCALE GENOMIC DNA]</scope>
    <source>
        <strain evidence="9">ATCC 700841 / DSM 12885 / JCM 10246 / 7p75a</strain>
    </source>
</reference>
<keyword evidence="1" id="KW-0805">Transcription regulation</keyword>
<dbReference type="Pfam" id="PF08279">
    <property type="entry name" value="HTH_11"/>
    <property type="match status" value="1"/>
</dbReference>
<dbReference type="GO" id="GO:0003700">
    <property type="term" value="F:DNA-binding transcription factor activity"/>
    <property type="evidence" value="ECO:0007669"/>
    <property type="project" value="InterPro"/>
</dbReference>
<dbReference type="SUPFAM" id="SSF46785">
    <property type="entry name" value="Winged helix' DNA-binding domain"/>
    <property type="match status" value="1"/>
</dbReference>
<dbReference type="STRING" id="644966.Tmar_1567"/>
<dbReference type="InterPro" id="IPR013196">
    <property type="entry name" value="HTH_11"/>
</dbReference>
<dbReference type="PROSITE" id="PS52050">
    <property type="entry name" value="WYL"/>
    <property type="match status" value="1"/>
</dbReference>
<proteinExistence type="predicted"/>
<evidence type="ECO:0000259" key="6">
    <source>
        <dbReference type="Pfam" id="PF13280"/>
    </source>
</evidence>
<dbReference type="InterPro" id="IPR036390">
    <property type="entry name" value="WH_DNA-bd_sf"/>
</dbReference>
<feature type="domain" description="WCX" evidence="7">
    <location>
        <begin position="267"/>
        <end position="344"/>
    </location>
</feature>
<dbReference type="Pfam" id="PF25583">
    <property type="entry name" value="WCX"/>
    <property type="match status" value="1"/>
</dbReference>
<evidence type="ECO:0000256" key="3">
    <source>
        <dbReference type="ARBA" id="ARBA00023163"/>
    </source>
</evidence>
<dbReference type="GO" id="GO:0003677">
    <property type="term" value="F:DNA binding"/>
    <property type="evidence" value="ECO:0007669"/>
    <property type="project" value="UniProtKB-KW"/>
</dbReference>
<dbReference type="InterPro" id="IPR036388">
    <property type="entry name" value="WH-like_DNA-bd_sf"/>
</dbReference>
<dbReference type="InterPro" id="IPR026881">
    <property type="entry name" value="WYL_dom"/>
</dbReference>
<keyword evidence="2" id="KW-0238">DNA-binding</keyword>
<dbReference type="HOGENOM" id="CLU_041141_4_1_9"/>
<dbReference type="Pfam" id="PF13280">
    <property type="entry name" value="WYL"/>
    <property type="match status" value="1"/>
</dbReference>
<evidence type="ECO:0000256" key="1">
    <source>
        <dbReference type="ARBA" id="ARBA00023015"/>
    </source>
</evidence>
<gene>
    <name evidence="8" type="ordered locus">Tmar_1567</name>
</gene>
<keyword evidence="9" id="KW-1185">Reference proteome</keyword>
<evidence type="ECO:0000259" key="7">
    <source>
        <dbReference type="Pfam" id="PF25583"/>
    </source>
</evidence>
<dbReference type="eggNOG" id="COG2378">
    <property type="taxonomic scope" value="Bacteria"/>
</dbReference>
<feature type="domain" description="Helix-turn-helix type 11" evidence="5">
    <location>
        <begin position="26"/>
        <end position="79"/>
    </location>
</feature>
<sequence>MELPYRNGEFWGWGDAGTMQRSRLFRLMFIVRELKWGRYPNARTLAQRLEVTARTIHRDLDVLRDDFYAPVEFDRSRNGFYLTDPDWVPSFGDGGVRLGAGEALALVLGLQALESVRAHGLEEPFQALLDKLPFLLPDPVSVDLGALASRVSFFFEPARGDPQAVGERLARLREAIDGCRVVRLRYYTASRDEETERLIEPYHLRYYEGAWYVAGYCRWRRDVRTFAVDRIREIEVLPETFPPPSPERFSPDVYFGEAWRLQRGAERQRVVVRFRPPQARYVRGRVWHPSQDARDEPDGSLVLSFQVLGTDEIMRWLLQFGAGVEVLEPPSLREAMAAEAEAMLAQYRGRGERPAPSKGQGGHGADVGR</sequence>
<dbReference type="PANTHER" id="PTHR34580">
    <property type="match status" value="1"/>
</dbReference>
<accession>E6SGU2</accession>
<dbReference type="InterPro" id="IPR057727">
    <property type="entry name" value="WCX_dom"/>
</dbReference>
<dbReference type="InterPro" id="IPR051534">
    <property type="entry name" value="CBASS_pafABC_assoc_protein"/>
</dbReference>